<feature type="compositionally biased region" description="Acidic residues" evidence="2">
    <location>
        <begin position="187"/>
        <end position="197"/>
    </location>
</feature>
<proteinExistence type="inferred from homology"/>
<dbReference type="EMBL" id="RWJN01000611">
    <property type="protein sequence ID" value="TCD60358.1"/>
    <property type="molecule type" value="Genomic_DNA"/>
</dbReference>
<feature type="region of interest" description="Disordered" evidence="2">
    <location>
        <begin position="1"/>
        <end position="30"/>
    </location>
</feature>
<dbReference type="AlphaFoldDB" id="A0A4R0R9X3"/>
<evidence type="ECO:0000313" key="3">
    <source>
        <dbReference type="EMBL" id="TCD60358.1"/>
    </source>
</evidence>
<evidence type="ECO:0000313" key="4">
    <source>
        <dbReference type="Proteomes" id="UP000292702"/>
    </source>
</evidence>
<evidence type="ECO:0000256" key="2">
    <source>
        <dbReference type="SAM" id="MobiDB-lite"/>
    </source>
</evidence>
<gene>
    <name evidence="3" type="ORF">EIP91_010318</name>
</gene>
<evidence type="ECO:0000256" key="1">
    <source>
        <dbReference type="ARBA" id="ARBA00034127"/>
    </source>
</evidence>
<dbReference type="PANTHER" id="PTHR13349">
    <property type="entry name" value="TRANSLATION MACHINERY-ASSOCIATED PROTEIN 16"/>
    <property type="match status" value="1"/>
</dbReference>
<dbReference type="PANTHER" id="PTHR13349:SF2">
    <property type="entry name" value="TRANSLATION MACHINERY-ASSOCIATED PROTEIN 16"/>
    <property type="match status" value="1"/>
</dbReference>
<sequence>MAPNTVKRTANGPPTKKKEKVFHPQSRKADQLVRAQQLADLARSRTKKHGEQVNLFGFFYHVIPPEGELTAEDMHTIVRDVWLARWDSELEAERKARRKGRSKSTREQNLESVKEREAEEYRTGIEIIDLTHPLNVALFRQWDQKEAAYTLQLRMTRISSASPETFVVTRPGRNPLLVAQAKELAEQEAAEGMDTDEAPLLLEPPSRFSSTMMTMDTVPP</sequence>
<name>A0A4R0R9X3_9APHY</name>
<feature type="region of interest" description="Disordered" evidence="2">
    <location>
        <begin position="94"/>
        <end position="116"/>
    </location>
</feature>
<dbReference type="InterPro" id="IPR038356">
    <property type="entry name" value="Tma16_sf"/>
</dbReference>
<feature type="compositionally biased region" description="Basic and acidic residues" evidence="2">
    <location>
        <begin position="104"/>
        <end position="116"/>
    </location>
</feature>
<dbReference type="Gene3D" id="1.20.1440.170">
    <property type="entry name" value="Translation machinery-associated protein 16-like"/>
    <property type="match status" value="1"/>
</dbReference>
<comment type="caution">
    <text evidence="3">The sequence shown here is derived from an EMBL/GenBank/DDBJ whole genome shotgun (WGS) entry which is preliminary data.</text>
</comment>
<dbReference type="GO" id="GO:0005634">
    <property type="term" value="C:nucleus"/>
    <property type="evidence" value="ECO:0007669"/>
    <property type="project" value="TreeGrafter"/>
</dbReference>
<feature type="region of interest" description="Disordered" evidence="2">
    <location>
        <begin position="187"/>
        <end position="220"/>
    </location>
</feature>
<dbReference type="STRING" id="92696.A0A4R0R9X3"/>
<keyword evidence="4" id="KW-1185">Reference proteome</keyword>
<comment type="similarity">
    <text evidence="1">Belongs to the TMA16 family.</text>
</comment>
<organism evidence="3 4">
    <name type="scientific">Steccherinum ochraceum</name>
    <dbReference type="NCBI Taxonomy" id="92696"/>
    <lineage>
        <taxon>Eukaryota</taxon>
        <taxon>Fungi</taxon>
        <taxon>Dikarya</taxon>
        <taxon>Basidiomycota</taxon>
        <taxon>Agaricomycotina</taxon>
        <taxon>Agaricomycetes</taxon>
        <taxon>Polyporales</taxon>
        <taxon>Steccherinaceae</taxon>
        <taxon>Steccherinum</taxon>
    </lineage>
</organism>
<dbReference type="Proteomes" id="UP000292702">
    <property type="component" value="Unassembled WGS sequence"/>
</dbReference>
<dbReference type="OrthoDB" id="270284at2759"/>
<dbReference type="Pfam" id="PF11176">
    <property type="entry name" value="Tma16"/>
    <property type="match status" value="1"/>
</dbReference>
<evidence type="ECO:0008006" key="5">
    <source>
        <dbReference type="Google" id="ProtNLM"/>
    </source>
</evidence>
<dbReference type="InterPro" id="IPR021346">
    <property type="entry name" value="Tma16"/>
</dbReference>
<protein>
    <recommendedName>
        <fullName evidence="5">Translation machinery-associated protein 16</fullName>
    </recommendedName>
</protein>
<accession>A0A4R0R9X3</accession>
<reference evidence="3 4" key="1">
    <citation type="submission" date="2018-11" db="EMBL/GenBank/DDBJ databases">
        <title>Genome assembly of Steccherinum ochraceum LE-BIN_3174, the white-rot fungus of the Steccherinaceae family (The Residual Polyporoid clade, Polyporales, Basidiomycota).</title>
        <authorList>
            <person name="Fedorova T.V."/>
            <person name="Glazunova O.A."/>
            <person name="Landesman E.O."/>
            <person name="Moiseenko K.V."/>
            <person name="Psurtseva N.V."/>
            <person name="Savinova O.S."/>
            <person name="Shakhova N.V."/>
            <person name="Tyazhelova T.V."/>
            <person name="Vasina D.V."/>
        </authorList>
    </citation>
    <scope>NUCLEOTIDE SEQUENCE [LARGE SCALE GENOMIC DNA]</scope>
    <source>
        <strain evidence="3 4">LE-BIN_3174</strain>
    </source>
</reference>